<reference evidence="1 2" key="1">
    <citation type="journal article" date="2020" name="Genomics">
        <title>Complete, high-quality genomes from long-read metagenomic sequencing of two wolf lichen thalli reveals enigmatic genome architecture.</title>
        <authorList>
            <person name="McKenzie S.K."/>
            <person name="Walston R.F."/>
            <person name="Allen J.L."/>
        </authorList>
    </citation>
    <scope>NUCLEOTIDE SEQUENCE [LARGE SCALE GENOMIC DNA]</scope>
    <source>
        <strain evidence="1">WasteWater1</strain>
    </source>
</reference>
<protein>
    <submittedName>
        <fullName evidence="1">Uncharacterized protein</fullName>
    </submittedName>
</protein>
<sequence>MIRATKAIPYEVVFNWKPKHKRAPVGMREVNENEIEDQEVENEIDDGIVHASVYQEAME</sequence>
<dbReference type="Proteomes" id="UP000593566">
    <property type="component" value="Unassembled WGS sequence"/>
</dbReference>
<proteinExistence type="predicted"/>
<comment type="caution">
    <text evidence="1">The sequence shown here is derived from an EMBL/GenBank/DDBJ whole genome shotgun (WGS) entry which is preliminary data.</text>
</comment>
<evidence type="ECO:0000313" key="1">
    <source>
        <dbReference type="EMBL" id="KAF6228271.1"/>
    </source>
</evidence>
<dbReference type="EMBL" id="JACCJB010000004">
    <property type="protein sequence ID" value="KAF6228271.1"/>
    <property type="molecule type" value="Genomic_DNA"/>
</dbReference>
<evidence type="ECO:0000313" key="2">
    <source>
        <dbReference type="Proteomes" id="UP000593566"/>
    </source>
</evidence>
<name>A0A8H6CS66_9LECA</name>
<organism evidence="1 2">
    <name type="scientific">Letharia lupina</name>
    <dbReference type="NCBI Taxonomy" id="560253"/>
    <lineage>
        <taxon>Eukaryota</taxon>
        <taxon>Fungi</taxon>
        <taxon>Dikarya</taxon>
        <taxon>Ascomycota</taxon>
        <taxon>Pezizomycotina</taxon>
        <taxon>Lecanoromycetes</taxon>
        <taxon>OSLEUM clade</taxon>
        <taxon>Lecanoromycetidae</taxon>
        <taxon>Lecanorales</taxon>
        <taxon>Lecanorineae</taxon>
        <taxon>Parmeliaceae</taxon>
        <taxon>Letharia</taxon>
    </lineage>
</organism>
<keyword evidence="2" id="KW-1185">Reference proteome</keyword>
<dbReference type="RefSeq" id="XP_037156205.1">
    <property type="nucleotide sequence ID" value="XM_037298869.1"/>
</dbReference>
<gene>
    <name evidence="1" type="ORF">HO133_008001</name>
</gene>
<dbReference type="AlphaFoldDB" id="A0A8H6CS66"/>
<dbReference type="GeneID" id="59336398"/>
<accession>A0A8H6CS66</accession>